<feature type="domain" description="UBX" evidence="2">
    <location>
        <begin position="434"/>
        <end position="471"/>
    </location>
</feature>
<dbReference type="RefSeq" id="XP_001888398.1">
    <property type="nucleotide sequence ID" value="XM_001888363.1"/>
</dbReference>
<feature type="compositionally biased region" description="Low complexity" evidence="1">
    <location>
        <begin position="559"/>
        <end position="572"/>
    </location>
</feature>
<dbReference type="InterPro" id="IPR050730">
    <property type="entry name" value="UBX_domain-protein"/>
</dbReference>
<dbReference type="EMBL" id="DS547144">
    <property type="protein sequence ID" value="EDR01003.1"/>
    <property type="molecule type" value="Genomic_DNA"/>
</dbReference>
<feature type="region of interest" description="Disordered" evidence="1">
    <location>
        <begin position="557"/>
        <end position="582"/>
    </location>
</feature>
<evidence type="ECO:0000256" key="1">
    <source>
        <dbReference type="SAM" id="MobiDB-lite"/>
    </source>
</evidence>
<gene>
    <name evidence="3" type="ORF">LACBIDRAFT_312756</name>
</gene>
<dbReference type="GO" id="GO:0005783">
    <property type="term" value="C:endoplasmic reticulum"/>
    <property type="evidence" value="ECO:0007669"/>
    <property type="project" value="TreeGrafter"/>
</dbReference>
<dbReference type="Gene3D" id="3.10.20.90">
    <property type="entry name" value="Phosphatidylinositol 3-kinase Catalytic Subunit, Chain A, domain 1"/>
    <property type="match status" value="1"/>
</dbReference>
<dbReference type="PANTHER" id="PTHR23322:SF1">
    <property type="entry name" value="FAS-ASSOCIATED FACTOR 2"/>
    <property type="match status" value="1"/>
</dbReference>
<dbReference type="STRING" id="486041.B0DWL8"/>
<name>B0DWL8_LACBS</name>
<dbReference type="GeneID" id="6083997"/>
<dbReference type="InterPro" id="IPR036249">
    <property type="entry name" value="Thioredoxin-like_sf"/>
</dbReference>
<keyword evidence="4" id="KW-1185">Reference proteome</keyword>
<sequence>MDYLSTGQQQALAQLREIINGADDDVAIGVLSSVDWDVPRAAELIFGSTSTSAVSDRIIDTFEIDDTHQSIPERQPSTSVLATLTRPVFSFLAFPFHVLSNVFRFIFAILRIPFPSLRFTSLNFYRPLRPRPTFRRGPDSWLRELEEETGAVSIGRLKLPRGTTSSIGLDAGPSSLTSRAAAGNSGSGNGFTEDGRKVLPDFVLRGYEETLRMCQRDAKIACIVLVSEEHDDVAEFKRSTLTDAAFVKSLYDNGIVVWGGDVRDQDAWSAAEKLQATTYPFVAFIALQPGRTPSSSSSPRTSAPPTLTVLSRHQGRSVPSSAPTSAQTLLNHLEQQVIPRVTPFLERLRATQRDRERDRQLRQDQDRAFRDSAQRDKERIEAAIRAESAQQQARIQAEEEERERRRQAEVEKQKEVVRMGWRRWTRRVFASEQRKSGSLRVAIRLPSGGRFVHQFEGSATLTTLYALVDAQLIPGEFESRDDPLSPPDLDGVEGGRLALLETQVESYQSPTEYWGFLVVSAYPRVEIPWRKGVLLGTIEQLRGGGQVVVELTQNGLAGSRRSSSEHVPSSSVDDGYSTEDSE</sequence>
<dbReference type="FunCoup" id="B0DWL8">
    <property type="interactions" value="761"/>
</dbReference>
<evidence type="ECO:0000313" key="3">
    <source>
        <dbReference type="EMBL" id="EDR01003.1"/>
    </source>
</evidence>
<dbReference type="Pfam" id="PF14555">
    <property type="entry name" value="UBA_4"/>
    <property type="match status" value="1"/>
</dbReference>
<feature type="compositionally biased region" description="Low complexity" evidence="1">
    <location>
        <begin position="292"/>
        <end position="308"/>
    </location>
</feature>
<dbReference type="SUPFAM" id="SSF54236">
    <property type="entry name" value="Ubiquitin-like"/>
    <property type="match status" value="1"/>
</dbReference>
<feature type="region of interest" description="Disordered" evidence="1">
    <location>
        <begin position="349"/>
        <end position="376"/>
    </location>
</feature>
<evidence type="ECO:0000313" key="4">
    <source>
        <dbReference type="Proteomes" id="UP000001194"/>
    </source>
</evidence>
<dbReference type="GO" id="GO:0036503">
    <property type="term" value="P:ERAD pathway"/>
    <property type="evidence" value="ECO:0007669"/>
    <property type="project" value="TreeGrafter"/>
</dbReference>
<dbReference type="Pfam" id="PF00789">
    <property type="entry name" value="UBX"/>
    <property type="match status" value="1"/>
</dbReference>
<evidence type="ECO:0000259" key="2">
    <source>
        <dbReference type="PROSITE" id="PS50033"/>
    </source>
</evidence>
<organism evidence="4">
    <name type="scientific">Laccaria bicolor (strain S238N-H82 / ATCC MYA-4686)</name>
    <name type="common">Bicoloured deceiver</name>
    <name type="synonym">Laccaria laccata var. bicolor</name>
    <dbReference type="NCBI Taxonomy" id="486041"/>
    <lineage>
        <taxon>Eukaryota</taxon>
        <taxon>Fungi</taxon>
        <taxon>Dikarya</taxon>
        <taxon>Basidiomycota</taxon>
        <taxon>Agaricomycotina</taxon>
        <taxon>Agaricomycetes</taxon>
        <taxon>Agaricomycetidae</taxon>
        <taxon>Agaricales</taxon>
        <taxon>Agaricineae</taxon>
        <taxon>Hydnangiaceae</taxon>
        <taxon>Laccaria</taxon>
    </lineage>
</organism>
<dbReference type="InterPro" id="IPR001012">
    <property type="entry name" value="UBX_dom"/>
</dbReference>
<dbReference type="OrthoDB" id="1026733at2759"/>
<dbReference type="Proteomes" id="UP000001194">
    <property type="component" value="Unassembled WGS sequence"/>
</dbReference>
<dbReference type="SUPFAM" id="SSF52833">
    <property type="entry name" value="Thioredoxin-like"/>
    <property type="match status" value="1"/>
</dbReference>
<dbReference type="GO" id="GO:0043130">
    <property type="term" value="F:ubiquitin binding"/>
    <property type="evidence" value="ECO:0007669"/>
    <property type="project" value="TreeGrafter"/>
</dbReference>
<feature type="region of interest" description="Disordered" evidence="1">
    <location>
        <begin position="290"/>
        <end position="325"/>
    </location>
</feature>
<dbReference type="InParanoid" id="B0DWL8"/>
<dbReference type="PROSITE" id="PS50033">
    <property type="entry name" value="UBX"/>
    <property type="match status" value="1"/>
</dbReference>
<dbReference type="HOGENOM" id="CLU_020031_1_0_1"/>
<dbReference type="KEGG" id="lbc:LACBIDRAFT_312756"/>
<dbReference type="CDD" id="cd14273">
    <property type="entry name" value="UBA_TAP-C_like"/>
    <property type="match status" value="1"/>
</dbReference>
<reference evidence="3 4" key="1">
    <citation type="journal article" date="2008" name="Nature">
        <title>The genome of Laccaria bicolor provides insights into mycorrhizal symbiosis.</title>
        <authorList>
            <person name="Martin F."/>
            <person name="Aerts A."/>
            <person name="Ahren D."/>
            <person name="Brun A."/>
            <person name="Danchin E.G.J."/>
            <person name="Duchaussoy F."/>
            <person name="Gibon J."/>
            <person name="Kohler A."/>
            <person name="Lindquist E."/>
            <person name="Pereda V."/>
            <person name="Salamov A."/>
            <person name="Shapiro H.J."/>
            <person name="Wuyts J."/>
            <person name="Blaudez D."/>
            <person name="Buee M."/>
            <person name="Brokstein P."/>
            <person name="Canbaeck B."/>
            <person name="Cohen D."/>
            <person name="Courty P.E."/>
            <person name="Coutinho P.M."/>
            <person name="Delaruelle C."/>
            <person name="Detter J.C."/>
            <person name="Deveau A."/>
            <person name="DiFazio S."/>
            <person name="Duplessis S."/>
            <person name="Fraissinet-Tachet L."/>
            <person name="Lucic E."/>
            <person name="Frey-Klett P."/>
            <person name="Fourrey C."/>
            <person name="Feussner I."/>
            <person name="Gay G."/>
            <person name="Grimwood J."/>
            <person name="Hoegger P.J."/>
            <person name="Jain P."/>
            <person name="Kilaru S."/>
            <person name="Labbe J."/>
            <person name="Lin Y.C."/>
            <person name="Legue V."/>
            <person name="Le Tacon F."/>
            <person name="Marmeisse R."/>
            <person name="Melayah D."/>
            <person name="Montanini B."/>
            <person name="Muratet M."/>
            <person name="Nehls U."/>
            <person name="Niculita-Hirzel H."/>
            <person name="Oudot-Le Secq M.P."/>
            <person name="Peter M."/>
            <person name="Quesneville H."/>
            <person name="Rajashekar B."/>
            <person name="Reich M."/>
            <person name="Rouhier N."/>
            <person name="Schmutz J."/>
            <person name="Yin T."/>
            <person name="Chalot M."/>
            <person name="Henrissat B."/>
            <person name="Kuees U."/>
            <person name="Lucas S."/>
            <person name="Van de Peer Y."/>
            <person name="Podila G.K."/>
            <person name="Polle A."/>
            <person name="Pukkila P.J."/>
            <person name="Richardson P.M."/>
            <person name="Rouze P."/>
            <person name="Sanders I.R."/>
            <person name="Stajich J.E."/>
            <person name="Tunlid A."/>
            <person name="Tuskan G."/>
            <person name="Grigoriev I.V."/>
        </authorList>
    </citation>
    <scope>NUCLEOTIDE SEQUENCE [LARGE SCALE GENOMIC DNA]</scope>
    <source>
        <strain evidence="4">S238N-H82 / ATCC MYA-4686</strain>
    </source>
</reference>
<accession>B0DWL8</accession>
<dbReference type="InterPro" id="IPR029071">
    <property type="entry name" value="Ubiquitin-like_domsf"/>
</dbReference>
<proteinExistence type="predicted"/>
<dbReference type="PANTHER" id="PTHR23322">
    <property type="entry name" value="FAS-ASSOCIATED PROTEIN"/>
    <property type="match status" value="1"/>
</dbReference>
<protein>
    <submittedName>
        <fullName evidence="3">Predicted protein</fullName>
    </submittedName>
</protein>
<dbReference type="Gene3D" id="3.40.30.10">
    <property type="entry name" value="Glutaredoxin"/>
    <property type="match status" value="1"/>
</dbReference>
<dbReference type="AlphaFoldDB" id="B0DWL8"/>